<organism evidence="2 3">
    <name type="scientific">Lacinutrix iliipiscaria</name>
    <dbReference type="NCBI Taxonomy" id="1230532"/>
    <lineage>
        <taxon>Bacteria</taxon>
        <taxon>Pseudomonadati</taxon>
        <taxon>Bacteroidota</taxon>
        <taxon>Flavobacteriia</taxon>
        <taxon>Flavobacteriales</taxon>
        <taxon>Flavobacteriaceae</taxon>
        <taxon>Lacinutrix</taxon>
    </lineage>
</organism>
<comment type="caution">
    <text evidence="2">The sequence shown here is derived from an EMBL/GenBank/DDBJ whole genome shotgun (WGS) entry which is preliminary data.</text>
</comment>
<evidence type="ECO:0000259" key="1">
    <source>
        <dbReference type="PROSITE" id="PS50801"/>
    </source>
</evidence>
<evidence type="ECO:0000313" key="2">
    <source>
        <dbReference type="EMBL" id="MFD2822889.1"/>
    </source>
</evidence>
<keyword evidence="3" id="KW-1185">Reference proteome</keyword>
<dbReference type="PROSITE" id="PS50801">
    <property type="entry name" value="STAS"/>
    <property type="match status" value="1"/>
</dbReference>
<dbReference type="SUPFAM" id="SSF52091">
    <property type="entry name" value="SpoIIaa-like"/>
    <property type="match status" value="1"/>
</dbReference>
<accession>A0ABW5WKW4</accession>
<sequence length="92" mass="10477">MTLTITNNNNVYKVKGQLVKFNIRAFQNELKNIFEEADHIILNLRDLINIDSHGINAIAKLHNEALSKKKKLAIIGFGNNELVHHFKTNKVA</sequence>
<feature type="domain" description="STAS" evidence="1">
    <location>
        <begin position="1"/>
        <end position="92"/>
    </location>
</feature>
<reference evidence="3" key="1">
    <citation type="journal article" date="2019" name="Int. J. Syst. Evol. Microbiol.">
        <title>The Global Catalogue of Microorganisms (GCM) 10K type strain sequencing project: providing services to taxonomists for standard genome sequencing and annotation.</title>
        <authorList>
            <consortium name="The Broad Institute Genomics Platform"/>
            <consortium name="The Broad Institute Genome Sequencing Center for Infectious Disease"/>
            <person name="Wu L."/>
            <person name="Ma J."/>
        </authorList>
    </citation>
    <scope>NUCLEOTIDE SEQUENCE [LARGE SCALE GENOMIC DNA]</scope>
    <source>
        <strain evidence="3">KCTC 32141</strain>
    </source>
</reference>
<proteinExistence type="predicted"/>
<evidence type="ECO:0000313" key="3">
    <source>
        <dbReference type="Proteomes" id="UP001597533"/>
    </source>
</evidence>
<dbReference type="Pfam" id="PF01740">
    <property type="entry name" value="STAS"/>
    <property type="match status" value="1"/>
</dbReference>
<gene>
    <name evidence="2" type="ORF">ACFS5M_04355</name>
</gene>
<dbReference type="InterPro" id="IPR036513">
    <property type="entry name" value="STAS_dom_sf"/>
</dbReference>
<dbReference type="Gene3D" id="3.30.750.24">
    <property type="entry name" value="STAS domain"/>
    <property type="match status" value="1"/>
</dbReference>
<name>A0ABW5WKW4_9FLAO</name>
<protein>
    <submittedName>
        <fullName evidence="2">STAS domain-containing protein</fullName>
    </submittedName>
</protein>
<dbReference type="InterPro" id="IPR002645">
    <property type="entry name" value="STAS_dom"/>
</dbReference>
<dbReference type="RefSeq" id="WP_183486183.1">
    <property type="nucleotide sequence ID" value="NZ_JBHUOV010000001.1"/>
</dbReference>
<dbReference type="Proteomes" id="UP001597533">
    <property type="component" value="Unassembled WGS sequence"/>
</dbReference>
<dbReference type="EMBL" id="JBHUOV010000001">
    <property type="protein sequence ID" value="MFD2822889.1"/>
    <property type="molecule type" value="Genomic_DNA"/>
</dbReference>